<proteinExistence type="predicted"/>
<reference evidence="1 2" key="1">
    <citation type="submission" date="2019-08" db="EMBL/GenBank/DDBJ databases">
        <title>In-depth cultivation of the pig gut microbiome towards novel bacterial diversity and tailored functional studies.</title>
        <authorList>
            <person name="Wylensek D."/>
            <person name="Hitch T.C.A."/>
            <person name="Clavel T."/>
        </authorList>
    </citation>
    <scope>NUCLEOTIDE SEQUENCE [LARGE SCALE GENOMIC DNA]</scope>
    <source>
        <strain evidence="1 2">BSM-380-WT-5A</strain>
    </source>
</reference>
<evidence type="ECO:0000313" key="1">
    <source>
        <dbReference type="EMBL" id="MST66555.1"/>
    </source>
</evidence>
<accession>A0A7X2P2Y3</accession>
<dbReference type="EMBL" id="VUMS01000011">
    <property type="protein sequence ID" value="MST66555.1"/>
    <property type="molecule type" value="Genomic_DNA"/>
</dbReference>
<keyword evidence="2" id="KW-1185">Reference proteome</keyword>
<gene>
    <name evidence="1" type="ORF">FYJ57_07355</name>
</gene>
<dbReference type="AlphaFoldDB" id="A0A7X2P2Y3"/>
<protein>
    <submittedName>
        <fullName evidence="1">Uncharacterized protein</fullName>
    </submittedName>
</protein>
<dbReference type="RefSeq" id="WP_154432192.1">
    <property type="nucleotide sequence ID" value="NZ_VUMS01000011.1"/>
</dbReference>
<organism evidence="1 2">
    <name type="scientific">Oliverpabstia intestinalis</name>
    <dbReference type="NCBI Taxonomy" id="2606633"/>
    <lineage>
        <taxon>Bacteria</taxon>
        <taxon>Bacillati</taxon>
        <taxon>Bacillota</taxon>
        <taxon>Clostridia</taxon>
        <taxon>Lachnospirales</taxon>
        <taxon>Lachnospiraceae</taxon>
        <taxon>Oliverpabstia</taxon>
    </lineage>
</organism>
<name>A0A7X2P2Y3_9FIRM</name>
<dbReference type="Proteomes" id="UP000440513">
    <property type="component" value="Unassembled WGS sequence"/>
</dbReference>
<evidence type="ECO:0000313" key="2">
    <source>
        <dbReference type="Proteomes" id="UP000440513"/>
    </source>
</evidence>
<comment type="caution">
    <text evidence="1">The sequence shown here is derived from an EMBL/GenBank/DDBJ whole genome shotgun (WGS) entry which is preliminary data.</text>
</comment>
<sequence length="97" mass="11505">MLFYQVGECFQSYAVGKSRRNISDLMDIRPDYSNIERDGKLERVDQDEVGTPPFLFFLIIREKERSRGVETSILLICKHHMATRAASLREQRQYMRF</sequence>